<gene>
    <name evidence="2" type="ORF">O185_22585</name>
</gene>
<evidence type="ECO:0000313" key="3">
    <source>
        <dbReference type="Proteomes" id="UP000017133"/>
    </source>
</evidence>
<dbReference type="EMBL" id="AXDT01000261">
    <property type="protein sequence ID" value="ERT10855.1"/>
    <property type="molecule type" value="Genomic_DNA"/>
</dbReference>
<name>U7QUS6_PHOTE</name>
<protein>
    <recommendedName>
        <fullName evidence="4">Conjugal transfer protein</fullName>
    </recommendedName>
</protein>
<dbReference type="SUPFAM" id="SSF101082">
    <property type="entry name" value="Typo IV secretion system protein TraC"/>
    <property type="match status" value="1"/>
</dbReference>
<reference evidence="2 3" key="1">
    <citation type="submission" date="2013-10" db="EMBL/GenBank/DDBJ databases">
        <title>Whole Genome Shotgun Sequence of Photorhabdus temperata J3.</title>
        <authorList>
            <person name="Park G.-S."/>
            <person name="Hong S.-J."/>
            <person name="Shin J.-H."/>
        </authorList>
    </citation>
    <scope>NUCLEOTIDE SEQUENCE [LARGE SCALE GENOMIC DNA]</scope>
    <source>
        <strain evidence="2 3">J3</strain>
    </source>
</reference>
<feature type="coiled-coil region" evidence="1">
    <location>
        <begin position="136"/>
        <end position="210"/>
    </location>
</feature>
<evidence type="ECO:0008006" key="4">
    <source>
        <dbReference type="Google" id="ProtNLM"/>
    </source>
</evidence>
<dbReference type="InterPro" id="IPR023220">
    <property type="entry name" value="T4SS_VirB5-domain"/>
</dbReference>
<dbReference type="RefSeq" id="WP_023046188.1">
    <property type="nucleotide sequence ID" value="NZ_AXDT01000261.1"/>
</dbReference>
<dbReference type="PROSITE" id="PS51257">
    <property type="entry name" value="PROKAR_LIPOPROTEIN"/>
    <property type="match status" value="1"/>
</dbReference>
<feature type="coiled-coil region" evidence="1">
    <location>
        <begin position="33"/>
        <end position="74"/>
    </location>
</feature>
<dbReference type="Gene3D" id="1.20.58.430">
    <property type="entry name" value="Type IV secretion system, VirB5-domain"/>
    <property type="match status" value="1"/>
</dbReference>
<dbReference type="AlphaFoldDB" id="U7QUS6"/>
<sequence length="227" mass="25512">MKDKFKAGVITLALGFSCVPIITTASGIPTVDVANIAQLAANAKQQADEALSQLNKTKEAIQQAKSQYDHYKGLVTGNDQLGNFLNDPLLNNVLPLSDWNDIYMDTKNLADLRSRYGLTSRDPKVQQAFDHLLSQAGALEDTYNAASQRIKNAEQLRKKLNTVKTPQQREELGLRLQQEQLELQNQQMQLQNMRLLMDQQEKLADKKKAQDLWDYAVGNTKKLPNSN</sequence>
<organism evidence="2 3">
    <name type="scientific">Photorhabdus temperata J3</name>
    <dbReference type="NCBI Taxonomy" id="1389415"/>
    <lineage>
        <taxon>Bacteria</taxon>
        <taxon>Pseudomonadati</taxon>
        <taxon>Pseudomonadota</taxon>
        <taxon>Gammaproteobacteria</taxon>
        <taxon>Enterobacterales</taxon>
        <taxon>Morganellaceae</taxon>
        <taxon>Photorhabdus</taxon>
    </lineage>
</organism>
<proteinExistence type="predicted"/>
<accession>U7QUS6</accession>
<comment type="caution">
    <text evidence="2">The sequence shown here is derived from an EMBL/GenBank/DDBJ whole genome shotgun (WGS) entry which is preliminary data.</text>
</comment>
<dbReference type="InterPro" id="IPR014158">
    <property type="entry name" value="T4SS_VirB5"/>
</dbReference>
<dbReference type="Pfam" id="PF07996">
    <property type="entry name" value="T4SS"/>
    <property type="match status" value="1"/>
</dbReference>
<keyword evidence="3" id="KW-1185">Reference proteome</keyword>
<evidence type="ECO:0000313" key="2">
    <source>
        <dbReference type="EMBL" id="ERT10855.1"/>
    </source>
</evidence>
<dbReference type="Proteomes" id="UP000017133">
    <property type="component" value="Unassembled WGS sequence"/>
</dbReference>
<evidence type="ECO:0000256" key="1">
    <source>
        <dbReference type="SAM" id="Coils"/>
    </source>
</evidence>
<keyword evidence="1" id="KW-0175">Coiled coil</keyword>
<dbReference type="PATRIC" id="fig|1389415.4.peg.4514"/>